<dbReference type="Pfam" id="PF01490">
    <property type="entry name" value="Aa_trans"/>
    <property type="match status" value="1"/>
</dbReference>
<evidence type="ECO:0000256" key="7">
    <source>
        <dbReference type="SAM" id="Phobius"/>
    </source>
</evidence>
<feature type="transmembrane region" description="Helical" evidence="7">
    <location>
        <begin position="6"/>
        <end position="31"/>
    </location>
</feature>
<keyword evidence="10" id="KW-1185">Reference proteome</keyword>
<evidence type="ECO:0000256" key="1">
    <source>
        <dbReference type="ARBA" id="ARBA00004370"/>
    </source>
</evidence>
<name>A0A392T9P6_9FABA</name>
<dbReference type="GO" id="GO:0006865">
    <property type="term" value="P:amino acid transport"/>
    <property type="evidence" value="ECO:0007669"/>
    <property type="project" value="UniProtKB-KW"/>
</dbReference>
<evidence type="ECO:0000313" key="9">
    <source>
        <dbReference type="EMBL" id="MCI57779.1"/>
    </source>
</evidence>
<keyword evidence="5 7" id="KW-1133">Transmembrane helix</keyword>
<dbReference type="GO" id="GO:0016020">
    <property type="term" value="C:membrane"/>
    <property type="evidence" value="ECO:0007669"/>
    <property type="project" value="UniProtKB-SubCell"/>
</dbReference>
<dbReference type="InterPro" id="IPR013057">
    <property type="entry name" value="AA_transpt_TM"/>
</dbReference>
<keyword evidence="2" id="KW-0813">Transport</keyword>
<keyword evidence="6 7" id="KW-0472">Membrane</keyword>
<evidence type="ECO:0000256" key="2">
    <source>
        <dbReference type="ARBA" id="ARBA00022448"/>
    </source>
</evidence>
<sequence>MALPSFTDIIGILGAVGFWSLAVYFPITMYLSEKKIRKWTRSW</sequence>
<dbReference type="AlphaFoldDB" id="A0A392T9P6"/>
<reference evidence="9 10" key="1">
    <citation type="journal article" date="2018" name="Front. Plant Sci.">
        <title>Red Clover (Trifolium pratense) and Zigzag Clover (T. medium) - A Picture of Genomic Similarities and Differences.</title>
        <authorList>
            <person name="Dluhosova J."/>
            <person name="Istvanek J."/>
            <person name="Nedelnik J."/>
            <person name="Repkova J."/>
        </authorList>
    </citation>
    <scope>NUCLEOTIDE SEQUENCE [LARGE SCALE GENOMIC DNA]</scope>
    <source>
        <strain evidence="10">cv. 10/8</strain>
        <tissue evidence="9">Leaf</tissue>
    </source>
</reference>
<evidence type="ECO:0000259" key="8">
    <source>
        <dbReference type="Pfam" id="PF01490"/>
    </source>
</evidence>
<evidence type="ECO:0000313" key="10">
    <source>
        <dbReference type="Proteomes" id="UP000265520"/>
    </source>
</evidence>
<evidence type="ECO:0000256" key="5">
    <source>
        <dbReference type="ARBA" id="ARBA00022989"/>
    </source>
</evidence>
<keyword evidence="3 7" id="KW-0812">Transmembrane</keyword>
<evidence type="ECO:0000256" key="4">
    <source>
        <dbReference type="ARBA" id="ARBA00022970"/>
    </source>
</evidence>
<proteinExistence type="predicted"/>
<dbReference type="Proteomes" id="UP000265520">
    <property type="component" value="Unassembled WGS sequence"/>
</dbReference>
<evidence type="ECO:0000256" key="6">
    <source>
        <dbReference type="ARBA" id="ARBA00023136"/>
    </source>
</evidence>
<organism evidence="9 10">
    <name type="scientific">Trifolium medium</name>
    <dbReference type="NCBI Taxonomy" id="97028"/>
    <lineage>
        <taxon>Eukaryota</taxon>
        <taxon>Viridiplantae</taxon>
        <taxon>Streptophyta</taxon>
        <taxon>Embryophyta</taxon>
        <taxon>Tracheophyta</taxon>
        <taxon>Spermatophyta</taxon>
        <taxon>Magnoliopsida</taxon>
        <taxon>eudicotyledons</taxon>
        <taxon>Gunneridae</taxon>
        <taxon>Pentapetalae</taxon>
        <taxon>rosids</taxon>
        <taxon>fabids</taxon>
        <taxon>Fabales</taxon>
        <taxon>Fabaceae</taxon>
        <taxon>Papilionoideae</taxon>
        <taxon>50 kb inversion clade</taxon>
        <taxon>NPAAA clade</taxon>
        <taxon>Hologalegina</taxon>
        <taxon>IRL clade</taxon>
        <taxon>Trifolieae</taxon>
        <taxon>Trifolium</taxon>
    </lineage>
</organism>
<accession>A0A392T9P6</accession>
<dbReference type="EMBL" id="LXQA010534964">
    <property type="protein sequence ID" value="MCI57779.1"/>
    <property type="molecule type" value="Genomic_DNA"/>
</dbReference>
<protein>
    <submittedName>
        <fullName evidence="9">Amino acid permease 2-like</fullName>
    </submittedName>
</protein>
<feature type="non-terminal residue" evidence="9">
    <location>
        <position position="43"/>
    </location>
</feature>
<comment type="subcellular location">
    <subcellularLocation>
        <location evidence="1">Membrane</location>
    </subcellularLocation>
</comment>
<comment type="caution">
    <text evidence="9">The sequence shown here is derived from an EMBL/GenBank/DDBJ whole genome shotgun (WGS) entry which is preliminary data.</text>
</comment>
<evidence type="ECO:0000256" key="3">
    <source>
        <dbReference type="ARBA" id="ARBA00022692"/>
    </source>
</evidence>
<feature type="domain" description="Amino acid transporter transmembrane" evidence="8">
    <location>
        <begin position="1"/>
        <end position="42"/>
    </location>
</feature>
<keyword evidence="4" id="KW-0029">Amino-acid transport</keyword>